<dbReference type="GO" id="GO:0006355">
    <property type="term" value="P:regulation of DNA-templated transcription"/>
    <property type="evidence" value="ECO:0007669"/>
    <property type="project" value="InterPro"/>
</dbReference>
<dbReference type="Proteomes" id="UP000002377">
    <property type="component" value="Chromosome"/>
</dbReference>
<feature type="domain" description="PAS" evidence="7">
    <location>
        <begin position="124"/>
        <end position="180"/>
    </location>
</feature>
<dbReference type="eggNOG" id="COG3829">
    <property type="taxonomic scope" value="Bacteria"/>
</dbReference>
<dbReference type="EMBL" id="CP002028">
    <property type="protein sequence ID" value="ADG82533.1"/>
    <property type="molecule type" value="Genomic_DNA"/>
</dbReference>
<gene>
    <name evidence="8" type="ordered locus">TherJR_1684</name>
</gene>
<dbReference type="InterPro" id="IPR009057">
    <property type="entry name" value="Homeodomain-like_sf"/>
</dbReference>
<dbReference type="Pfam" id="PF02954">
    <property type="entry name" value="HTH_8"/>
    <property type="match status" value="1"/>
</dbReference>
<evidence type="ECO:0000259" key="7">
    <source>
        <dbReference type="PROSITE" id="PS50112"/>
    </source>
</evidence>
<dbReference type="Gene3D" id="3.40.50.300">
    <property type="entry name" value="P-loop containing nucleotide triphosphate hydrolases"/>
    <property type="match status" value="1"/>
</dbReference>
<dbReference type="InterPro" id="IPR002197">
    <property type="entry name" value="HTH_Fis"/>
</dbReference>
<dbReference type="InterPro" id="IPR013767">
    <property type="entry name" value="PAS_fold"/>
</dbReference>
<accession>D5X7G3</accession>
<dbReference type="InterPro" id="IPR035965">
    <property type="entry name" value="PAS-like_dom_sf"/>
</dbReference>
<keyword evidence="1" id="KW-0547">Nucleotide-binding</keyword>
<organism evidence="8 9">
    <name type="scientific">Thermincola potens (strain JR)</name>
    <dbReference type="NCBI Taxonomy" id="635013"/>
    <lineage>
        <taxon>Bacteria</taxon>
        <taxon>Bacillati</taxon>
        <taxon>Bacillota</taxon>
        <taxon>Clostridia</taxon>
        <taxon>Eubacteriales</taxon>
        <taxon>Thermincolaceae</taxon>
        <taxon>Thermincola</taxon>
    </lineage>
</organism>
<evidence type="ECO:0000256" key="5">
    <source>
        <dbReference type="ARBA" id="ARBA00023163"/>
    </source>
</evidence>
<dbReference type="Gene3D" id="1.10.10.60">
    <property type="entry name" value="Homeodomain-like"/>
    <property type="match status" value="1"/>
</dbReference>
<dbReference type="Gene3D" id="1.10.8.60">
    <property type="match status" value="1"/>
</dbReference>
<dbReference type="CDD" id="cd00009">
    <property type="entry name" value="AAA"/>
    <property type="match status" value="1"/>
</dbReference>
<keyword evidence="3" id="KW-0805">Transcription regulation</keyword>
<feature type="domain" description="PAS" evidence="7">
    <location>
        <begin position="6"/>
        <end position="57"/>
    </location>
</feature>
<name>D5X7G3_THEPJ</name>
<dbReference type="InterPro" id="IPR002078">
    <property type="entry name" value="Sigma_54_int"/>
</dbReference>
<keyword evidence="4" id="KW-0238">DNA-binding</keyword>
<dbReference type="PROSITE" id="PS50112">
    <property type="entry name" value="PAS"/>
    <property type="match status" value="2"/>
</dbReference>
<dbReference type="Pfam" id="PF00158">
    <property type="entry name" value="Sigma54_activat"/>
    <property type="match status" value="1"/>
</dbReference>
<dbReference type="NCBIfam" id="TIGR00229">
    <property type="entry name" value="sensory_box"/>
    <property type="match status" value="2"/>
</dbReference>
<dbReference type="SUPFAM" id="SSF52540">
    <property type="entry name" value="P-loop containing nucleoside triphosphate hydrolases"/>
    <property type="match status" value="1"/>
</dbReference>
<evidence type="ECO:0000256" key="1">
    <source>
        <dbReference type="ARBA" id="ARBA00022741"/>
    </source>
</evidence>
<dbReference type="SMART" id="SM00091">
    <property type="entry name" value="PAS"/>
    <property type="match status" value="2"/>
</dbReference>
<dbReference type="eggNOG" id="COG3290">
    <property type="taxonomic scope" value="Bacteria"/>
</dbReference>
<keyword evidence="5" id="KW-0804">Transcription</keyword>
<reference evidence="8 9" key="1">
    <citation type="submission" date="2010-05" db="EMBL/GenBank/DDBJ databases">
        <title>Complete sequence of Thermincola sp. JR.</title>
        <authorList>
            <consortium name="US DOE Joint Genome Institute"/>
            <person name="Lucas S."/>
            <person name="Copeland A."/>
            <person name="Lapidus A."/>
            <person name="Cheng J.-F."/>
            <person name="Bruce D."/>
            <person name="Goodwin L."/>
            <person name="Pitluck S."/>
            <person name="Chertkov O."/>
            <person name="Detter J.C."/>
            <person name="Han C."/>
            <person name="Tapia R."/>
            <person name="Land M."/>
            <person name="Hauser L."/>
            <person name="Kyrpides N."/>
            <person name="Mikhailova N."/>
            <person name="Hazen T.C."/>
            <person name="Woyke T."/>
        </authorList>
    </citation>
    <scope>NUCLEOTIDE SEQUENCE [LARGE SCALE GENOMIC DNA]</scope>
    <source>
        <strain evidence="8 9">JR</strain>
    </source>
</reference>
<sequence>MGQDISRAEMEVIMNVTHDAMIGIGLDGKINIFNRAAEKITGFKAEEVIGKNIKEVIPSTRLFEVMRTGCAELNQSQLLGNTKIITNRVPVRDENGIIIGAVAVFRDVTEITALSEQITDVMEMRSLLEAIINSTQDAISVCDENGLNILVNPAYTRITGLKPEEVLHKPATIDIAEGESVHMQVLKTRKAVRGVPMKVGRFRREVVVNVAPILIGDKLKGSVGIIHDISEIKRLSDELDKVKSLIRRMTAKYTFDDIIGSCELMASAIDQAKRAAETPATVLLRGESGTGKELFAHAIHNASVRRRGPFVRVNCAAIAEPILESELFGYVEGAFTGAVKSGKKGYFEEADGGTIFLDEIGEVNPSVQAKLLRVLQEKEIVRVGGTKPVPVDVRVIAATNANLEQRVSEGTFREDLYYRLNVVPIFVPPLRARKEDIPLLIDHLCRKYSLEYGRKVAEITPEALDVLMHYDWPGNVRELENIISRTIINMKYNETTILPHHVPALGRAAGPQWQAQKAEQSIPVPALDGSLEEVLAAVEKKVLQQALATAGGNKTKAARMLGISNRSLYYKLERHGISMK</sequence>
<dbReference type="InterPro" id="IPR025944">
    <property type="entry name" value="Sigma_54_int_dom_CS"/>
</dbReference>
<proteinExistence type="predicted"/>
<evidence type="ECO:0000313" key="9">
    <source>
        <dbReference type="Proteomes" id="UP000002377"/>
    </source>
</evidence>
<dbReference type="PROSITE" id="PS50045">
    <property type="entry name" value="SIGMA54_INTERACT_4"/>
    <property type="match status" value="1"/>
</dbReference>
<evidence type="ECO:0000256" key="4">
    <source>
        <dbReference type="ARBA" id="ARBA00023125"/>
    </source>
</evidence>
<dbReference type="PROSITE" id="PS00676">
    <property type="entry name" value="SIGMA54_INTERACT_2"/>
    <property type="match status" value="1"/>
</dbReference>
<dbReference type="PANTHER" id="PTHR32071">
    <property type="entry name" value="TRANSCRIPTIONAL REGULATORY PROTEIN"/>
    <property type="match status" value="1"/>
</dbReference>
<dbReference type="GO" id="GO:0005524">
    <property type="term" value="F:ATP binding"/>
    <property type="evidence" value="ECO:0007669"/>
    <property type="project" value="UniProtKB-KW"/>
</dbReference>
<evidence type="ECO:0000259" key="6">
    <source>
        <dbReference type="PROSITE" id="PS50045"/>
    </source>
</evidence>
<evidence type="ECO:0000256" key="3">
    <source>
        <dbReference type="ARBA" id="ARBA00023015"/>
    </source>
</evidence>
<dbReference type="GO" id="GO:0043565">
    <property type="term" value="F:sequence-specific DNA binding"/>
    <property type="evidence" value="ECO:0007669"/>
    <property type="project" value="InterPro"/>
</dbReference>
<dbReference type="InterPro" id="IPR003593">
    <property type="entry name" value="AAA+_ATPase"/>
</dbReference>
<dbReference type="InterPro" id="IPR025943">
    <property type="entry name" value="Sigma_54_int_dom_ATP-bd_2"/>
</dbReference>
<dbReference type="STRING" id="635013.TherJR_1684"/>
<dbReference type="KEGG" id="tjr:TherJR_1684"/>
<dbReference type="InterPro" id="IPR027417">
    <property type="entry name" value="P-loop_NTPase"/>
</dbReference>
<dbReference type="InterPro" id="IPR025662">
    <property type="entry name" value="Sigma_54_int_dom_ATP-bd_1"/>
</dbReference>
<dbReference type="FunFam" id="3.40.50.300:FF:000006">
    <property type="entry name" value="DNA-binding transcriptional regulator NtrC"/>
    <property type="match status" value="1"/>
</dbReference>
<dbReference type="AlphaFoldDB" id="D5X7G3"/>
<dbReference type="PROSITE" id="PS00675">
    <property type="entry name" value="SIGMA54_INTERACT_1"/>
    <property type="match status" value="1"/>
</dbReference>
<dbReference type="SUPFAM" id="SSF55785">
    <property type="entry name" value="PYP-like sensor domain (PAS domain)"/>
    <property type="match status" value="2"/>
</dbReference>
<dbReference type="Pfam" id="PF00989">
    <property type="entry name" value="PAS"/>
    <property type="match status" value="2"/>
</dbReference>
<evidence type="ECO:0000313" key="8">
    <source>
        <dbReference type="EMBL" id="ADG82533.1"/>
    </source>
</evidence>
<dbReference type="PANTHER" id="PTHR32071:SF121">
    <property type="entry name" value="SIGMA L-DEPENDENT TRANSCRIPTIONAL REGULATOR YQIR-RELATED"/>
    <property type="match status" value="1"/>
</dbReference>
<protein>
    <submittedName>
        <fullName evidence="8">PAS modulated sigma54 specific transcriptional regulator, Fis family</fullName>
    </submittedName>
</protein>
<dbReference type="OrthoDB" id="9765164at2"/>
<dbReference type="PRINTS" id="PR01590">
    <property type="entry name" value="HTHFIS"/>
</dbReference>
<keyword evidence="9" id="KW-1185">Reference proteome</keyword>
<dbReference type="CDD" id="cd00130">
    <property type="entry name" value="PAS"/>
    <property type="match status" value="2"/>
</dbReference>
<dbReference type="InterPro" id="IPR058031">
    <property type="entry name" value="AAA_lid_NorR"/>
</dbReference>
<feature type="domain" description="Sigma-54 factor interaction" evidence="6">
    <location>
        <begin position="258"/>
        <end position="488"/>
    </location>
</feature>
<dbReference type="Gene3D" id="3.30.450.20">
    <property type="entry name" value="PAS domain"/>
    <property type="match status" value="2"/>
</dbReference>
<dbReference type="SUPFAM" id="SSF46689">
    <property type="entry name" value="Homeodomain-like"/>
    <property type="match status" value="1"/>
</dbReference>
<dbReference type="PROSITE" id="PS00688">
    <property type="entry name" value="SIGMA54_INTERACT_3"/>
    <property type="match status" value="1"/>
</dbReference>
<dbReference type="InterPro" id="IPR000014">
    <property type="entry name" value="PAS"/>
</dbReference>
<dbReference type="RefSeq" id="WP_013120547.1">
    <property type="nucleotide sequence ID" value="NC_014152.1"/>
</dbReference>
<evidence type="ECO:0000256" key="2">
    <source>
        <dbReference type="ARBA" id="ARBA00022840"/>
    </source>
</evidence>
<keyword evidence="2" id="KW-0067">ATP-binding</keyword>
<dbReference type="SMART" id="SM00382">
    <property type="entry name" value="AAA"/>
    <property type="match status" value="1"/>
</dbReference>
<dbReference type="HOGENOM" id="CLU_000445_8_1_9"/>
<dbReference type="Pfam" id="PF25601">
    <property type="entry name" value="AAA_lid_14"/>
    <property type="match status" value="1"/>
</dbReference>